<gene>
    <name evidence="1" type="ORF">Q9291_12380</name>
</gene>
<evidence type="ECO:0000313" key="2">
    <source>
        <dbReference type="Proteomes" id="UP001225906"/>
    </source>
</evidence>
<proteinExistence type="predicted"/>
<dbReference type="Proteomes" id="UP001225906">
    <property type="component" value="Unassembled WGS sequence"/>
</dbReference>
<comment type="caution">
    <text evidence="1">The sequence shown here is derived from an EMBL/GenBank/DDBJ whole genome shotgun (WGS) entry which is preliminary data.</text>
</comment>
<protein>
    <submittedName>
        <fullName evidence="1">Uncharacterized protein</fullName>
    </submittedName>
</protein>
<reference evidence="2" key="1">
    <citation type="journal article" date="2019" name="Int. J. Syst. Evol. Microbiol.">
        <title>The Global Catalogue of Microorganisms (GCM) 10K type strain sequencing project: providing services to taxonomists for standard genome sequencing and annotation.</title>
        <authorList>
            <consortium name="The Broad Institute Genomics Platform"/>
            <consortium name="The Broad Institute Genome Sequencing Center for Infectious Disease"/>
            <person name="Wu L."/>
            <person name="Ma J."/>
        </authorList>
    </citation>
    <scope>NUCLEOTIDE SEQUENCE [LARGE SCALE GENOMIC DNA]</scope>
    <source>
        <strain evidence="2">VKM B-3159</strain>
    </source>
</reference>
<accession>A0ABT9JX06</accession>
<dbReference type="EMBL" id="JAVCAP010000031">
    <property type="protein sequence ID" value="MDP8568646.1"/>
    <property type="molecule type" value="Genomic_DNA"/>
</dbReference>
<evidence type="ECO:0000313" key="1">
    <source>
        <dbReference type="EMBL" id="MDP8568646.1"/>
    </source>
</evidence>
<organism evidence="1 2">
    <name type="scientific">Methylophilus aquaticus</name>
    <dbReference type="NCBI Taxonomy" id="1971610"/>
    <lineage>
        <taxon>Bacteria</taxon>
        <taxon>Pseudomonadati</taxon>
        <taxon>Pseudomonadota</taxon>
        <taxon>Betaproteobacteria</taxon>
        <taxon>Nitrosomonadales</taxon>
        <taxon>Methylophilaceae</taxon>
        <taxon>Methylophilus</taxon>
    </lineage>
</organism>
<sequence length="238" mass="27628">MVKIKLNRKRESPMNITREQEALKAYVKLLSNQGVSQRVLVQREFIIIRLATFLDKIPGEGSHYRHAVDRFIASIDPAEIPAVLPVIREFFSFWVKDIKAIAAMSQAKVFNGATPVVMATQDELFKHWYDLDKTVLSKPEEQMLVAFHRVSLAHGLDPLIFKERMRMAKFLLLSLRRVPHKQSHSYRQMVDSNLPLFSALGTQHAFLSVSREFYYFWRGDMIMKSMTEERNRDLAMAA</sequence>
<dbReference type="RefSeq" id="WP_306390387.1">
    <property type="nucleotide sequence ID" value="NZ_JAVCAP010000031.1"/>
</dbReference>
<keyword evidence="2" id="KW-1185">Reference proteome</keyword>
<name>A0ABT9JX06_9PROT</name>